<dbReference type="PROSITE" id="PS50109">
    <property type="entry name" value="HIS_KIN"/>
    <property type="match status" value="1"/>
</dbReference>
<dbReference type="InterPro" id="IPR050398">
    <property type="entry name" value="HssS/ArlS-like"/>
</dbReference>
<dbReference type="InterPro" id="IPR003594">
    <property type="entry name" value="HATPase_dom"/>
</dbReference>
<keyword evidence="5" id="KW-0597">Phosphoprotein</keyword>
<dbReference type="Gene3D" id="3.30.565.10">
    <property type="entry name" value="Histidine kinase-like ATPase, C-terminal domain"/>
    <property type="match status" value="1"/>
</dbReference>
<evidence type="ECO:0000256" key="9">
    <source>
        <dbReference type="ARBA" id="ARBA00022777"/>
    </source>
</evidence>
<dbReference type="SUPFAM" id="SSF55874">
    <property type="entry name" value="ATPase domain of HSP90 chaperone/DNA topoisomerase II/histidine kinase"/>
    <property type="match status" value="1"/>
</dbReference>
<comment type="subcellular location">
    <subcellularLocation>
        <location evidence="2">Cell membrane</location>
        <topology evidence="2">Multi-pass membrane protein</topology>
    </subcellularLocation>
</comment>
<keyword evidence="7 15" id="KW-0812">Transmembrane</keyword>
<dbReference type="GO" id="GO:0005886">
    <property type="term" value="C:plasma membrane"/>
    <property type="evidence" value="ECO:0007669"/>
    <property type="project" value="UniProtKB-SubCell"/>
</dbReference>
<evidence type="ECO:0000256" key="2">
    <source>
        <dbReference type="ARBA" id="ARBA00004651"/>
    </source>
</evidence>
<evidence type="ECO:0000256" key="10">
    <source>
        <dbReference type="ARBA" id="ARBA00022840"/>
    </source>
</evidence>
<keyword evidence="10" id="KW-0067">ATP-binding</keyword>
<protein>
    <recommendedName>
        <fullName evidence="3">histidine kinase</fullName>
        <ecNumber evidence="3">2.7.13.3</ecNumber>
    </recommendedName>
</protein>
<dbReference type="PANTHER" id="PTHR45528:SF1">
    <property type="entry name" value="SENSOR HISTIDINE KINASE CPXA"/>
    <property type="match status" value="1"/>
</dbReference>
<evidence type="ECO:0000313" key="18">
    <source>
        <dbReference type="EMBL" id="MSS15443.1"/>
    </source>
</evidence>
<keyword evidence="4" id="KW-1003">Cell membrane</keyword>
<evidence type="ECO:0000256" key="6">
    <source>
        <dbReference type="ARBA" id="ARBA00022679"/>
    </source>
</evidence>
<feature type="compositionally biased region" description="Basic residues" evidence="14">
    <location>
        <begin position="1"/>
        <end position="13"/>
    </location>
</feature>
<proteinExistence type="predicted"/>
<dbReference type="SUPFAM" id="SSF47384">
    <property type="entry name" value="Homodimeric domain of signal transducing histidine kinase"/>
    <property type="match status" value="1"/>
</dbReference>
<evidence type="ECO:0000259" key="16">
    <source>
        <dbReference type="PROSITE" id="PS50109"/>
    </source>
</evidence>
<evidence type="ECO:0000256" key="13">
    <source>
        <dbReference type="ARBA" id="ARBA00023136"/>
    </source>
</evidence>
<dbReference type="Pfam" id="PF00512">
    <property type="entry name" value="HisKA"/>
    <property type="match status" value="1"/>
</dbReference>
<dbReference type="PROSITE" id="PS50885">
    <property type="entry name" value="HAMP"/>
    <property type="match status" value="1"/>
</dbReference>
<dbReference type="InterPro" id="IPR003660">
    <property type="entry name" value="HAMP_dom"/>
</dbReference>
<evidence type="ECO:0000259" key="17">
    <source>
        <dbReference type="PROSITE" id="PS50885"/>
    </source>
</evidence>
<keyword evidence="8" id="KW-0547">Nucleotide-binding</keyword>
<dbReference type="Gene3D" id="1.10.287.130">
    <property type="match status" value="1"/>
</dbReference>
<keyword evidence="12" id="KW-0902">Two-component regulatory system</keyword>
<dbReference type="GO" id="GO:0005524">
    <property type="term" value="F:ATP binding"/>
    <property type="evidence" value="ECO:0007669"/>
    <property type="project" value="UniProtKB-KW"/>
</dbReference>
<dbReference type="InterPro" id="IPR036890">
    <property type="entry name" value="HATPase_C_sf"/>
</dbReference>
<feature type="domain" description="Histidine kinase" evidence="16">
    <location>
        <begin position="579"/>
        <end position="794"/>
    </location>
</feature>
<comment type="caution">
    <text evidence="18">The sequence shown here is derived from an EMBL/GenBank/DDBJ whole genome shotgun (WGS) entry which is preliminary data.</text>
</comment>
<keyword evidence="9 18" id="KW-0418">Kinase</keyword>
<dbReference type="InterPro" id="IPR036097">
    <property type="entry name" value="HisK_dim/P_sf"/>
</dbReference>
<evidence type="ECO:0000256" key="11">
    <source>
        <dbReference type="ARBA" id="ARBA00022989"/>
    </source>
</evidence>
<dbReference type="EC" id="2.7.13.3" evidence="3"/>
<evidence type="ECO:0000256" key="12">
    <source>
        <dbReference type="ARBA" id="ARBA00023012"/>
    </source>
</evidence>
<sequence length="798" mass="88896">MRFMKKKAGKSSKTRAADRKQNSRQFSMGLKTGIACLQALCVAIITVCTLTVGYWTDNTYNLAELGRPFEETSIFLNDVERIVRAKIDCTRNEVLFETGGEEDLSKKIDIRQYVAGVSDTANQNENTTYLLSDLINFYPNTGALEEIVEKLDNSENPSDASFDNLASLASGMEKILPVSGSTLADTAKLSGSPYTKLSEYYSDLCQTSADLYRRYQSYTAEHSNPKGEAHQKAPGNICYFAENTTTKAYYTNLDARSCSEAKSLIAKSDDLKFLFEGVRTMNIMVADTEHSLNKTVTSKFIDTVFLGSNERIVIAYEPGYPVGDTLHQDYLAYQSRRPVAVGAVVLGMLSALCLLALLVLGGMVTGRRDSETLEQEGWFDRIPTEIAAGMLLGVVMIWYWVMQRLKGTMFFPADHLKSWYVVLTVTEYLLGVSGLYSIIRRRRHQTFATNSVIYTVVHVSQQVINARVTSGKLLMVYSLFIAANFLFLRVFGTIGIVIVLVLDMGLILYLMRDQVGKLSVRQGLREISKGRLDYKIDTHGLTGDSLEMARAVNEMGDGLQEAVDSIVKNERLKAELITNVSHDLKTPLTSVINYVDLLKRLDLKDERAKEYIDVLDHKSQRLKSLISDLIDASKISSGNIELDMQPLDLRSMLMMAEGEFEERLEDAKLTVRMSLPESAEMISADGSQLYRVLDNLFSNTAKYAKEGTEVRLTMTQEDGYVQVLLSNTSRDYLEKSGDELLERFVRGDQARSSSEGSGLGLSIAKNLTELMGGQFGVKACGYTFETSLRFPVLSESGS</sequence>
<evidence type="ECO:0000256" key="8">
    <source>
        <dbReference type="ARBA" id="ARBA00022741"/>
    </source>
</evidence>
<dbReference type="PANTHER" id="PTHR45528">
    <property type="entry name" value="SENSOR HISTIDINE KINASE CPXA"/>
    <property type="match status" value="1"/>
</dbReference>
<organism evidence="18 19">
    <name type="scientific">Porcincola intestinalis</name>
    <dbReference type="NCBI Taxonomy" id="2606632"/>
    <lineage>
        <taxon>Bacteria</taxon>
        <taxon>Bacillati</taxon>
        <taxon>Bacillota</taxon>
        <taxon>Clostridia</taxon>
        <taxon>Lachnospirales</taxon>
        <taxon>Lachnospiraceae</taxon>
        <taxon>Porcincola</taxon>
    </lineage>
</organism>
<accession>A0A6L5X7R1</accession>
<keyword evidence="19" id="KW-1185">Reference proteome</keyword>
<evidence type="ECO:0000256" key="3">
    <source>
        <dbReference type="ARBA" id="ARBA00012438"/>
    </source>
</evidence>
<evidence type="ECO:0000313" key="19">
    <source>
        <dbReference type="Proteomes" id="UP000481852"/>
    </source>
</evidence>
<dbReference type="AlphaFoldDB" id="A0A6L5X7R1"/>
<dbReference type="Proteomes" id="UP000481852">
    <property type="component" value="Unassembled WGS sequence"/>
</dbReference>
<feature type="transmembrane region" description="Helical" evidence="15">
    <location>
        <begin position="339"/>
        <end position="361"/>
    </location>
</feature>
<keyword evidence="11 15" id="KW-1133">Transmembrane helix</keyword>
<evidence type="ECO:0000256" key="1">
    <source>
        <dbReference type="ARBA" id="ARBA00000085"/>
    </source>
</evidence>
<name>A0A6L5X7R1_9FIRM</name>
<feature type="region of interest" description="Disordered" evidence="14">
    <location>
        <begin position="1"/>
        <end position="22"/>
    </location>
</feature>
<evidence type="ECO:0000256" key="15">
    <source>
        <dbReference type="SAM" id="Phobius"/>
    </source>
</evidence>
<dbReference type="Pfam" id="PF02518">
    <property type="entry name" value="HATPase_c"/>
    <property type="match status" value="1"/>
</dbReference>
<evidence type="ECO:0000256" key="7">
    <source>
        <dbReference type="ARBA" id="ARBA00022692"/>
    </source>
</evidence>
<evidence type="ECO:0000256" key="14">
    <source>
        <dbReference type="SAM" id="MobiDB-lite"/>
    </source>
</evidence>
<feature type="transmembrane region" description="Helical" evidence="15">
    <location>
        <begin position="420"/>
        <end position="439"/>
    </location>
</feature>
<dbReference type="InterPro" id="IPR003661">
    <property type="entry name" value="HisK_dim/P_dom"/>
</dbReference>
<feature type="domain" description="HAMP" evidence="17">
    <location>
        <begin position="520"/>
        <end position="564"/>
    </location>
</feature>
<gene>
    <name evidence="18" type="ORF">FYJ35_10415</name>
</gene>
<dbReference type="SMART" id="SM00387">
    <property type="entry name" value="HATPase_c"/>
    <property type="match status" value="1"/>
</dbReference>
<feature type="transmembrane region" description="Helical" evidence="15">
    <location>
        <begin position="382"/>
        <end position="400"/>
    </location>
</feature>
<keyword evidence="6" id="KW-0808">Transferase</keyword>
<evidence type="ECO:0000256" key="4">
    <source>
        <dbReference type="ARBA" id="ARBA00022475"/>
    </source>
</evidence>
<dbReference type="CDD" id="cd00082">
    <property type="entry name" value="HisKA"/>
    <property type="match status" value="1"/>
</dbReference>
<reference evidence="18 19" key="1">
    <citation type="submission" date="2019-08" db="EMBL/GenBank/DDBJ databases">
        <title>In-depth cultivation of the pig gut microbiome towards novel bacterial diversity and tailored functional studies.</title>
        <authorList>
            <person name="Wylensek D."/>
            <person name="Hitch T.C.A."/>
            <person name="Clavel T."/>
        </authorList>
    </citation>
    <scope>NUCLEOTIDE SEQUENCE [LARGE SCALE GENOMIC DNA]</scope>
    <source>
        <strain evidence="18 19">Oil+RF-744-WCA-WT-11</strain>
    </source>
</reference>
<evidence type="ECO:0000256" key="5">
    <source>
        <dbReference type="ARBA" id="ARBA00022553"/>
    </source>
</evidence>
<dbReference type="InterPro" id="IPR005467">
    <property type="entry name" value="His_kinase_dom"/>
</dbReference>
<feature type="transmembrane region" description="Helical" evidence="15">
    <location>
        <begin position="494"/>
        <end position="511"/>
    </location>
</feature>
<comment type="catalytic activity">
    <reaction evidence="1">
        <text>ATP + protein L-histidine = ADP + protein N-phospho-L-histidine.</text>
        <dbReference type="EC" id="2.7.13.3"/>
    </reaction>
</comment>
<dbReference type="SMART" id="SM00388">
    <property type="entry name" value="HisKA"/>
    <property type="match status" value="1"/>
</dbReference>
<dbReference type="EMBL" id="VULZ01000011">
    <property type="protein sequence ID" value="MSS15443.1"/>
    <property type="molecule type" value="Genomic_DNA"/>
</dbReference>
<dbReference type="GO" id="GO:0000155">
    <property type="term" value="F:phosphorelay sensor kinase activity"/>
    <property type="evidence" value="ECO:0007669"/>
    <property type="project" value="InterPro"/>
</dbReference>
<keyword evidence="13 15" id="KW-0472">Membrane</keyword>